<dbReference type="PROSITE" id="PS00150">
    <property type="entry name" value="ACYLPHOSPHATASE_1"/>
    <property type="match status" value="1"/>
</dbReference>
<gene>
    <name evidence="9" type="ORF">SAMN04488068_1075</name>
</gene>
<dbReference type="PROSITE" id="PS00151">
    <property type="entry name" value="ACYLPHOSPHATASE_2"/>
    <property type="match status" value="1"/>
</dbReference>
<organism evidence="9 10">
    <name type="scientific">Hydrocarboniphaga daqingensis</name>
    <dbReference type="NCBI Taxonomy" id="490188"/>
    <lineage>
        <taxon>Bacteria</taxon>
        <taxon>Pseudomonadati</taxon>
        <taxon>Pseudomonadota</taxon>
        <taxon>Gammaproteobacteria</taxon>
        <taxon>Nevskiales</taxon>
        <taxon>Nevskiaceae</taxon>
        <taxon>Hydrocarboniphaga</taxon>
    </lineage>
</organism>
<dbReference type="PANTHER" id="PTHR47268">
    <property type="entry name" value="ACYLPHOSPHATASE"/>
    <property type="match status" value="1"/>
</dbReference>
<keyword evidence="5 6" id="KW-0378">Hydrolase</keyword>
<comment type="similarity">
    <text evidence="1 7">Belongs to the acylphosphatase family.</text>
</comment>
<feature type="domain" description="Acylphosphatase-like" evidence="8">
    <location>
        <begin position="8"/>
        <end position="95"/>
    </location>
</feature>
<evidence type="ECO:0000256" key="1">
    <source>
        <dbReference type="ARBA" id="ARBA00005614"/>
    </source>
</evidence>
<dbReference type="InterPro" id="IPR036046">
    <property type="entry name" value="Acylphosphatase-like_dom_sf"/>
</dbReference>
<dbReference type="SUPFAM" id="SSF54975">
    <property type="entry name" value="Acylphosphatase/BLUF domain-like"/>
    <property type="match status" value="1"/>
</dbReference>
<dbReference type="EMBL" id="FQWZ01000002">
    <property type="protein sequence ID" value="SHG68133.1"/>
    <property type="molecule type" value="Genomic_DNA"/>
</dbReference>
<dbReference type="InterPro" id="IPR020456">
    <property type="entry name" value="Acylphosphatase"/>
</dbReference>
<protein>
    <recommendedName>
        <fullName evidence="3 5">Acylphosphatase</fullName>
        <ecNumber evidence="2 5">3.6.1.7</ecNumber>
    </recommendedName>
</protein>
<evidence type="ECO:0000256" key="2">
    <source>
        <dbReference type="ARBA" id="ARBA00012150"/>
    </source>
</evidence>
<evidence type="ECO:0000256" key="7">
    <source>
        <dbReference type="RuleBase" id="RU004168"/>
    </source>
</evidence>
<comment type="catalytic activity">
    <reaction evidence="4 5 6">
        <text>an acyl phosphate + H2O = a carboxylate + phosphate + H(+)</text>
        <dbReference type="Rhea" id="RHEA:14965"/>
        <dbReference type="ChEBI" id="CHEBI:15377"/>
        <dbReference type="ChEBI" id="CHEBI:15378"/>
        <dbReference type="ChEBI" id="CHEBI:29067"/>
        <dbReference type="ChEBI" id="CHEBI:43474"/>
        <dbReference type="ChEBI" id="CHEBI:59918"/>
        <dbReference type="EC" id="3.6.1.7"/>
    </reaction>
</comment>
<dbReference type="EC" id="3.6.1.7" evidence="2 5"/>
<keyword evidence="10" id="KW-1185">Reference proteome</keyword>
<dbReference type="InterPro" id="IPR017968">
    <property type="entry name" value="Acylphosphatase_CS"/>
</dbReference>
<evidence type="ECO:0000256" key="6">
    <source>
        <dbReference type="RuleBase" id="RU000553"/>
    </source>
</evidence>
<evidence type="ECO:0000256" key="4">
    <source>
        <dbReference type="ARBA" id="ARBA00047645"/>
    </source>
</evidence>
<feature type="active site" evidence="5">
    <location>
        <position position="41"/>
    </location>
</feature>
<accession>A0A1M5LUR7</accession>
<evidence type="ECO:0000313" key="10">
    <source>
        <dbReference type="Proteomes" id="UP000199758"/>
    </source>
</evidence>
<sequence>MNPPATECYRFSVNGRVQGVYFRQSTCDQARRLGLQGWVRNLADGRVEGLALGAPAALDQLRQWLLQGPPAARVDALDWQAAEPSPGLQGFELRRD</sequence>
<dbReference type="PRINTS" id="PR00112">
    <property type="entry name" value="ACYLPHPHTASE"/>
</dbReference>
<dbReference type="Proteomes" id="UP000199758">
    <property type="component" value="Unassembled WGS sequence"/>
</dbReference>
<dbReference type="InterPro" id="IPR001792">
    <property type="entry name" value="Acylphosphatase-like_dom"/>
</dbReference>
<name>A0A1M5LUR7_9GAMM</name>
<dbReference type="STRING" id="490188.SAMN04488068_1075"/>
<feature type="active site" evidence="5">
    <location>
        <position position="23"/>
    </location>
</feature>
<evidence type="ECO:0000256" key="5">
    <source>
        <dbReference type="PROSITE-ProRule" id="PRU00520"/>
    </source>
</evidence>
<evidence type="ECO:0000256" key="3">
    <source>
        <dbReference type="ARBA" id="ARBA00015991"/>
    </source>
</evidence>
<dbReference type="GO" id="GO:0003998">
    <property type="term" value="F:acylphosphatase activity"/>
    <property type="evidence" value="ECO:0007669"/>
    <property type="project" value="UniProtKB-EC"/>
</dbReference>
<dbReference type="PROSITE" id="PS51160">
    <property type="entry name" value="ACYLPHOSPHATASE_3"/>
    <property type="match status" value="1"/>
</dbReference>
<reference evidence="9 10" key="1">
    <citation type="submission" date="2016-11" db="EMBL/GenBank/DDBJ databases">
        <authorList>
            <person name="Jaros S."/>
            <person name="Januszkiewicz K."/>
            <person name="Wedrychowicz H."/>
        </authorList>
    </citation>
    <scope>NUCLEOTIDE SEQUENCE [LARGE SCALE GENOMIC DNA]</scope>
    <source>
        <strain evidence="9 10">CGMCC 1.7049</strain>
    </source>
</reference>
<dbReference type="PANTHER" id="PTHR47268:SF4">
    <property type="entry name" value="ACYLPHOSPHATASE"/>
    <property type="match status" value="1"/>
</dbReference>
<evidence type="ECO:0000313" key="9">
    <source>
        <dbReference type="EMBL" id="SHG68133.1"/>
    </source>
</evidence>
<dbReference type="Gene3D" id="3.30.70.100">
    <property type="match status" value="1"/>
</dbReference>
<dbReference type="Pfam" id="PF00708">
    <property type="entry name" value="Acylphosphatase"/>
    <property type="match status" value="1"/>
</dbReference>
<evidence type="ECO:0000259" key="8">
    <source>
        <dbReference type="PROSITE" id="PS51160"/>
    </source>
</evidence>
<dbReference type="OrthoDB" id="5295388at2"/>
<proteinExistence type="inferred from homology"/>
<dbReference type="RefSeq" id="WP_072894961.1">
    <property type="nucleotide sequence ID" value="NZ_FQWZ01000002.1"/>
</dbReference>
<dbReference type="AlphaFoldDB" id="A0A1M5LUR7"/>